<dbReference type="RefSeq" id="WP_055152242.1">
    <property type="nucleotide sequence ID" value="NZ_CYZU01000010.1"/>
</dbReference>
<dbReference type="SMART" id="SM00382">
    <property type="entry name" value="AAA"/>
    <property type="match status" value="1"/>
</dbReference>
<dbReference type="STRING" id="39482.ERS852491_01408"/>
<dbReference type="InterPro" id="IPR050166">
    <property type="entry name" value="ABC_transporter_ATP-bind"/>
</dbReference>
<keyword evidence="2" id="KW-0547">Nucleotide-binding</keyword>
<dbReference type="PANTHER" id="PTHR42788:SF13">
    <property type="entry name" value="ALIPHATIC SULFONATES IMPORT ATP-BINDING PROTEIN SSUB"/>
    <property type="match status" value="1"/>
</dbReference>
<dbReference type="InterPro" id="IPR027417">
    <property type="entry name" value="P-loop_NTPase"/>
</dbReference>
<organism evidence="5 6">
    <name type="scientific">Faecalicatena contorta</name>
    <dbReference type="NCBI Taxonomy" id="39482"/>
    <lineage>
        <taxon>Bacteria</taxon>
        <taxon>Bacillati</taxon>
        <taxon>Bacillota</taxon>
        <taxon>Clostridia</taxon>
        <taxon>Lachnospirales</taxon>
        <taxon>Lachnospiraceae</taxon>
        <taxon>Faecalicatena</taxon>
    </lineage>
</organism>
<accession>A0A174CMT8</accession>
<keyword evidence="1" id="KW-0813">Transport</keyword>
<evidence type="ECO:0000256" key="3">
    <source>
        <dbReference type="ARBA" id="ARBA00022840"/>
    </source>
</evidence>
<dbReference type="Pfam" id="PF00005">
    <property type="entry name" value="ABC_tran"/>
    <property type="match status" value="1"/>
</dbReference>
<evidence type="ECO:0000259" key="4">
    <source>
        <dbReference type="PROSITE" id="PS50893"/>
    </source>
</evidence>
<dbReference type="PROSITE" id="PS50893">
    <property type="entry name" value="ABC_TRANSPORTER_2"/>
    <property type="match status" value="1"/>
</dbReference>
<dbReference type="SUPFAM" id="SSF52540">
    <property type="entry name" value="P-loop containing nucleoside triphosphate hydrolases"/>
    <property type="match status" value="1"/>
</dbReference>
<dbReference type="InterPro" id="IPR017871">
    <property type="entry name" value="ABC_transporter-like_CS"/>
</dbReference>
<dbReference type="CDD" id="cd03293">
    <property type="entry name" value="ABC_NrtD_SsuB_transporters"/>
    <property type="match status" value="1"/>
</dbReference>
<dbReference type="OrthoDB" id="9801958at2"/>
<reference evidence="5 6" key="1">
    <citation type="submission" date="2015-09" db="EMBL/GenBank/DDBJ databases">
        <authorList>
            <consortium name="Pathogen Informatics"/>
        </authorList>
    </citation>
    <scope>NUCLEOTIDE SEQUENCE [LARGE SCALE GENOMIC DNA]</scope>
    <source>
        <strain evidence="5 6">2789STDY5834876</strain>
    </source>
</reference>
<dbReference type="PANTHER" id="PTHR42788">
    <property type="entry name" value="TAURINE IMPORT ATP-BINDING PROTEIN-RELATED"/>
    <property type="match status" value="1"/>
</dbReference>
<feature type="domain" description="ABC transporter" evidence="4">
    <location>
        <begin position="6"/>
        <end position="238"/>
    </location>
</feature>
<dbReference type="EC" id="3.6.3.-" evidence="5"/>
<evidence type="ECO:0000256" key="1">
    <source>
        <dbReference type="ARBA" id="ARBA00022448"/>
    </source>
</evidence>
<protein>
    <submittedName>
        <fullName evidence="5">Aliphatic sulfonates import ATP-binding protein SsuB</fullName>
        <ecNumber evidence="5">3.6.3.-</ecNumber>
    </submittedName>
</protein>
<dbReference type="AlphaFoldDB" id="A0A174CMT8"/>
<gene>
    <name evidence="5" type="primary">ssuB_2</name>
    <name evidence="5" type="ORF">ERS852491_01408</name>
</gene>
<keyword evidence="5" id="KW-0378">Hydrolase</keyword>
<evidence type="ECO:0000256" key="2">
    <source>
        <dbReference type="ARBA" id="ARBA00022741"/>
    </source>
</evidence>
<dbReference type="Proteomes" id="UP000095544">
    <property type="component" value="Unassembled WGS sequence"/>
</dbReference>
<name>A0A174CMT8_9FIRM</name>
<dbReference type="InterPro" id="IPR003439">
    <property type="entry name" value="ABC_transporter-like_ATP-bd"/>
</dbReference>
<keyword evidence="3 5" id="KW-0067">ATP-binding</keyword>
<dbReference type="InterPro" id="IPR003593">
    <property type="entry name" value="AAA+_ATPase"/>
</dbReference>
<dbReference type="GO" id="GO:0016887">
    <property type="term" value="F:ATP hydrolysis activity"/>
    <property type="evidence" value="ECO:0007669"/>
    <property type="project" value="InterPro"/>
</dbReference>
<dbReference type="GO" id="GO:0005524">
    <property type="term" value="F:ATP binding"/>
    <property type="evidence" value="ECO:0007669"/>
    <property type="project" value="UniProtKB-KW"/>
</dbReference>
<dbReference type="EMBL" id="CYZU01000010">
    <property type="protein sequence ID" value="CUO14841.1"/>
    <property type="molecule type" value="Genomic_DNA"/>
</dbReference>
<proteinExistence type="predicted"/>
<sequence>MNEQGLLIDQICQNFQNENGTLTEALDHISLHIRPGEIVSLLGPSGSGKSSLLNIIAGFDEPVSGEVRLDGEKVTAPSAQRCVVFQTPALFEWLTARENVAFGLKRRGAAPGRQKKEADEMLRLVGLQGSEDKYPHELSGGMQQRVALARAFVLHPRLLLMDEPFAALDAQLRCQMQDLLLHLWESRKQTILFVTHDVEEAIRISHRIVVLERSPGRIREEFTVPFPMSFRAGLLGDSAFQALRKQIQEFMFTL</sequence>
<dbReference type="PROSITE" id="PS00211">
    <property type="entry name" value="ABC_TRANSPORTER_1"/>
    <property type="match status" value="1"/>
</dbReference>
<evidence type="ECO:0000313" key="5">
    <source>
        <dbReference type="EMBL" id="CUO14841.1"/>
    </source>
</evidence>
<evidence type="ECO:0000313" key="6">
    <source>
        <dbReference type="Proteomes" id="UP000095544"/>
    </source>
</evidence>
<dbReference type="Gene3D" id="3.40.50.300">
    <property type="entry name" value="P-loop containing nucleotide triphosphate hydrolases"/>
    <property type="match status" value="1"/>
</dbReference>